<accession>A0AAV9ICT4</accession>
<dbReference type="AlphaFoldDB" id="A0AAV9ICT4"/>
<keyword evidence="3" id="KW-1185">Reference proteome</keyword>
<organism evidence="2 3">
    <name type="scientific">Galdieria yellowstonensis</name>
    <dbReference type="NCBI Taxonomy" id="3028027"/>
    <lineage>
        <taxon>Eukaryota</taxon>
        <taxon>Rhodophyta</taxon>
        <taxon>Bangiophyceae</taxon>
        <taxon>Galdieriales</taxon>
        <taxon>Galdieriaceae</taxon>
        <taxon>Galdieria</taxon>
    </lineage>
</organism>
<evidence type="ECO:0000313" key="2">
    <source>
        <dbReference type="EMBL" id="KAK4525183.1"/>
    </source>
</evidence>
<proteinExistence type="predicted"/>
<dbReference type="Proteomes" id="UP001300502">
    <property type="component" value="Unassembled WGS sequence"/>
</dbReference>
<name>A0AAV9ICT4_9RHOD</name>
<reference evidence="2 3" key="1">
    <citation type="submission" date="2022-07" db="EMBL/GenBank/DDBJ databases">
        <title>Genome-wide signatures of adaptation to extreme environments.</title>
        <authorList>
            <person name="Cho C.H."/>
            <person name="Yoon H.S."/>
        </authorList>
    </citation>
    <scope>NUCLEOTIDE SEQUENCE [LARGE SCALE GENOMIC DNA]</scope>
    <source>
        <strain evidence="2 3">108.79 E11</strain>
    </source>
</reference>
<evidence type="ECO:0000256" key="1">
    <source>
        <dbReference type="SAM" id="Coils"/>
    </source>
</evidence>
<dbReference type="EMBL" id="JANCYU010000028">
    <property type="protein sequence ID" value="KAK4525183.1"/>
    <property type="molecule type" value="Genomic_DNA"/>
</dbReference>
<evidence type="ECO:0000313" key="3">
    <source>
        <dbReference type="Proteomes" id="UP001300502"/>
    </source>
</evidence>
<protein>
    <submittedName>
        <fullName evidence="2">Uncharacterized protein</fullName>
    </submittedName>
</protein>
<keyword evidence="1" id="KW-0175">Coiled coil</keyword>
<gene>
    <name evidence="2" type="ORF">GAYE_SCF08G3089</name>
</gene>
<comment type="caution">
    <text evidence="2">The sequence shown here is derived from an EMBL/GenBank/DDBJ whole genome shotgun (WGS) entry which is preliminary data.</text>
</comment>
<sequence>MLSETFERVIQGSRYSHLSATRKKVVSTFVTQKTSEFLQQLVINSRQPTEEEIPLESVDSKLTRQIEELTEQLNNVEQQLIVERELKIQEYEATLVENLKKRYNVDDPVEDLPTYLNDTEVTSEQISAENIMRLYETLTREWQKAREFSSLEDKLAKISMVLQNMSQTEMNSLRPVLESVSNLLRKVNSQENSHIEREFAQGTTNGTLEGKLLAMLCSPEASSALSDAP</sequence>
<feature type="coiled-coil region" evidence="1">
    <location>
        <begin position="59"/>
        <end position="86"/>
    </location>
</feature>